<evidence type="ECO:0000313" key="4">
    <source>
        <dbReference type="EMBL" id="TRW28348.1"/>
    </source>
</evidence>
<dbReference type="Pfam" id="PF13240">
    <property type="entry name" value="Zn_Ribbon_1"/>
    <property type="match status" value="1"/>
</dbReference>
<evidence type="ECO:0000313" key="5">
    <source>
        <dbReference type="Proteomes" id="UP000093352"/>
    </source>
</evidence>
<keyword evidence="1" id="KW-1133">Transmembrane helix</keyword>
<feature type="transmembrane region" description="Helical" evidence="1">
    <location>
        <begin position="21"/>
        <end position="39"/>
    </location>
</feature>
<dbReference type="RefSeq" id="WP_068914056.1">
    <property type="nucleotide sequence ID" value="NZ_MBEW02000021.1"/>
</dbReference>
<evidence type="ECO:0000256" key="1">
    <source>
        <dbReference type="SAM" id="Phobius"/>
    </source>
</evidence>
<feature type="domain" description="Zinc-ribbon" evidence="2">
    <location>
        <begin position="118"/>
        <end position="140"/>
    </location>
</feature>
<dbReference type="EMBL" id="VJXW01000002">
    <property type="protein sequence ID" value="TRW28348.1"/>
    <property type="molecule type" value="Genomic_DNA"/>
</dbReference>
<sequence>MGNRRSVKRGRAYEIQKFFGSIFAILFGIFWMFMAFQITSQAGEFGIIAVIFPLFGIVAVISGIVNAVISYKNAFGENRFSEYDIVDSDEEPDPLQKKFHKENLNDDMNISDAEEVNFCPYCGEKISSEFEFCPKCGKKLP</sequence>
<evidence type="ECO:0000313" key="6">
    <source>
        <dbReference type="Proteomes" id="UP000319424"/>
    </source>
</evidence>
<dbReference type="Proteomes" id="UP000319424">
    <property type="component" value="Unassembled WGS sequence"/>
</dbReference>
<gene>
    <name evidence="3" type="ORF">BBG48_008410</name>
    <name evidence="4" type="ORF">FL857_02480</name>
</gene>
<reference evidence="3 5" key="1">
    <citation type="journal article" date="2016" name="Genome Announc.">
        <title>Draft Genome Sequence of Criibacterium bergeronii gen. nov., sp. nov., Strain CCRI-22567T, Isolated from a Vaginal Sample from a Woman with Bacterial Vaginosis.</title>
        <authorList>
            <person name="Maheux A.F."/>
            <person name="Berube E."/>
            <person name="Boudreau D.K."/>
            <person name="Raymond F."/>
            <person name="Corbeil J."/>
            <person name="Roy P.H."/>
            <person name="Boissinot M."/>
            <person name="Omar R.F."/>
        </authorList>
    </citation>
    <scope>NUCLEOTIDE SEQUENCE [LARGE SCALE GENOMIC DNA]</scope>
    <source>
        <strain evidence="3 5">CCRI-22567</strain>
    </source>
</reference>
<feature type="transmembrane region" description="Helical" evidence="1">
    <location>
        <begin position="45"/>
        <end position="69"/>
    </location>
</feature>
<name>A0A371IJY3_9FIRM</name>
<dbReference type="OrthoDB" id="1750865at2"/>
<keyword evidence="1" id="KW-0812">Transmembrane</keyword>
<accession>A0A371IJY3</accession>
<proteinExistence type="predicted"/>
<protein>
    <submittedName>
        <fullName evidence="3">Zinc ribbon domain-containing protein</fullName>
    </submittedName>
</protein>
<evidence type="ECO:0000313" key="3">
    <source>
        <dbReference type="EMBL" id="RDY20773.1"/>
    </source>
</evidence>
<organism evidence="3 5">
    <name type="scientific">Criibacterium bergeronii</name>
    <dbReference type="NCBI Taxonomy" id="1871336"/>
    <lineage>
        <taxon>Bacteria</taxon>
        <taxon>Bacillati</taxon>
        <taxon>Bacillota</taxon>
        <taxon>Clostridia</taxon>
        <taxon>Peptostreptococcales</taxon>
        <taxon>Filifactoraceae</taxon>
        <taxon>Criibacterium</taxon>
    </lineage>
</organism>
<keyword evidence="1" id="KW-0472">Membrane</keyword>
<dbReference type="AlphaFoldDB" id="A0A371IJY3"/>
<dbReference type="EMBL" id="MBEW02000021">
    <property type="protein sequence ID" value="RDY20773.1"/>
    <property type="molecule type" value="Genomic_DNA"/>
</dbReference>
<keyword evidence="5" id="KW-1185">Reference proteome</keyword>
<evidence type="ECO:0000259" key="2">
    <source>
        <dbReference type="Pfam" id="PF13240"/>
    </source>
</evidence>
<dbReference type="Proteomes" id="UP000093352">
    <property type="component" value="Unassembled WGS sequence"/>
</dbReference>
<dbReference type="InterPro" id="IPR026870">
    <property type="entry name" value="Zinc_ribbon_dom"/>
</dbReference>
<reference evidence="3" key="2">
    <citation type="submission" date="2018-07" db="EMBL/GenBank/DDBJ databases">
        <authorList>
            <person name="Quirk P.G."/>
            <person name="Krulwich T.A."/>
        </authorList>
    </citation>
    <scope>NUCLEOTIDE SEQUENCE</scope>
    <source>
        <strain evidence="3">CCRI-22567</strain>
    </source>
</reference>
<comment type="caution">
    <text evidence="3">The sequence shown here is derived from an EMBL/GenBank/DDBJ whole genome shotgun (WGS) entry which is preliminary data.</text>
</comment>
<reference evidence="4 6" key="3">
    <citation type="submission" date="2019-07" db="EMBL/GenBank/DDBJ databases">
        <title>Criibacterium bergeronii gen. nov., sp. nov. isolated from human clinical samples.</title>
        <authorList>
            <person name="Maheux A.F."/>
            <person name="Boudreau D.K."/>
            <person name="Berube E."/>
            <person name="Brodeur S."/>
            <person name="Bernard K.A."/>
            <person name="Abed J.Y."/>
            <person name="Ducrey E."/>
            <person name="Guay E.F."/>
            <person name="Raymond F."/>
            <person name="Corbeil J."/>
            <person name="Domingo M.-C."/>
            <person name="Roy P.H."/>
            <person name="Boissinot M."/>
            <person name="Tocheva E.I."/>
            <person name="Omar R.F."/>
        </authorList>
    </citation>
    <scope>NUCLEOTIDE SEQUENCE [LARGE SCALE GENOMIC DNA]</scope>
    <source>
        <strain evidence="4 6">CCRI-24246</strain>
    </source>
</reference>